<dbReference type="Proteomes" id="UP000789375">
    <property type="component" value="Unassembled WGS sequence"/>
</dbReference>
<name>A0A9N9HG63_FUNMO</name>
<feature type="compositionally biased region" description="Polar residues" evidence="1">
    <location>
        <begin position="12"/>
        <end position="28"/>
    </location>
</feature>
<evidence type="ECO:0000313" key="2">
    <source>
        <dbReference type="EMBL" id="CAG8687833.1"/>
    </source>
</evidence>
<keyword evidence="3" id="KW-1185">Reference proteome</keyword>
<feature type="region of interest" description="Disordered" evidence="1">
    <location>
        <begin position="1"/>
        <end position="33"/>
    </location>
</feature>
<protein>
    <submittedName>
        <fullName evidence="2">15332_t:CDS:1</fullName>
    </submittedName>
</protein>
<proteinExistence type="predicted"/>
<gene>
    <name evidence="2" type="ORF">FMOSSE_LOCUS13186</name>
</gene>
<accession>A0A9N9HG63</accession>
<evidence type="ECO:0000256" key="1">
    <source>
        <dbReference type="SAM" id="MobiDB-lite"/>
    </source>
</evidence>
<dbReference type="EMBL" id="CAJVPP010007362">
    <property type="protein sequence ID" value="CAG8687833.1"/>
    <property type="molecule type" value="Genomic_DNA"/>
</dbReference>
<reference evidence="2" key="1">
    <citation type="submission" date="2021-06" db="EMBL/GenBank/DDBJ databases">
        <authorList>
            <person name="Kallberg Y."/>
            <person name="Tangrot J."/>
            <person name="Rosling A."/>
        </authorList>
    </citation>
    <scope>NUCLEOTIDE SEQUENCE</scope>
    <source>
        <strain evidence="2">87-6 pot B 2015</strain>
    </source>
</reference>
<comment type="caution">
    <text evidence="2">The sequence shown here is derived from an EMBL/GenBank/DDBJ whole genome shotgun (WGS) entry which is preliminary data.</text>
</comment>
<sequence length="50" mass="5578">EEEETFGELEKQGTTNPASPLCTGQEQFGLSADEDDGHRLYEFSIRSISK</sequence>
<evidence type="ECO:0000313" key="3">
    <source>
        <dbReference type="Proteomes" id="UP000789375"/>
    </source>
</evidence>
<feature type="non-terminal residue" evidence="2">
    <location>
        <position position="1"/>
    </location>
</feature>
<dbReference type="AlphaFoldDB" id="A0A9N9HG63"/>
<organism evidence="2 3">
    <name type="scientific">Funneliformis mosseae</name>
    <name type="common">Endomycorrhizal fungus</name>
    <name type="synonym">Glomus mosseae</name>
    <dbReference type="NCBI Taxonomy" id="27381"/>
    <lineage>
        <taxon>Eukaryota</taxon>
        <taxon>Fungi</taxon>
        <taxon>Fungi incertae sedis</taxon>
        <taxon>Mucoromycota</taxon>
        <taxon>Glomeromycotina</taxon>
        <taxon>Glomeromycetes</taxon>
        <taxon>Glomerales</taxon>
        <taxon>Glomeraceae</taxon>
        <taxon>Funneliformis</taxon>
    </lineage>
</organism>